<keyword evidence="2" id="KW-0521">NADP</keyword>
<keyword evidence="3" id="KW-0560">Oxidoreductase</keyword>
<dbReference type="GO" id="GO:0016616">
    <property type="term" value="F:oxidoreductase activity, acting on the CH-OH group of donors, NAD or NADP as acceptor"/>
    <property type="evidence" value="ECO:0007669"/>
    <property type="project" value="UniProtKB-ARBA"/>
</dbReference>
<evidence type="ECO:0000256" key="1">
    <source>
        <dbReference type="ARBA" id="ARBA00007905"/>
    </source>
</evidence>
<evidence type="ECO:0000259" key="7">
    <source>
        <dbReference type="Pfam" id="PF00248"/>
    </source>
</evidence>
<dbReference type="AlphaFoldDB" id="J0D405"/>
<comment type="similarity">
    <text evidence="1">Belongs to the aldo/keto reductase family.</text>
</comment>
<dbReference type="PROSITE" id="PS00063">
    <property type="entry name" value="ALDOKETO_REDUCTASE_3"/>
    <property type="match status" value="1"/>
</dbReference>
<evidence type="ECO:0000256" key="4">
    <source>
        <dbReference type="PIRSR" id="PIRSR000097-1"/>
    </source>
</evidence>
<evidence type="ECO:0000256" key="6">
    <source>
        <dbReference type="PIRSR" id="PIRSR000097-3"/>
    </source>
</evidence>
<dbReference type="InterPro" id="IPR018170">
    <property type="entry name" value="Aldo/ket_reductase_CS"/>
</dbReference>
<feature type="site" description="Lowers pKa of active site Tyr" evidence="6">
    <location>
        <position position="91"/>
    </location>
</feature>
<dbReference type="Proteomes" id="UP000006415">
    <property type="component" value="Unassembled WGS sequence"/>
</dbReference>
<evidence type="ECO:0000313" key="8">
    <source>
        <dbReference type="EMBL" id="EJD64680.1"/>
    </source>
</evidence>
<sequence length="293" mass="32542">MPEPLDRGVSPETAVPRITLSDGSRIPQIGLGVLRIGNGDVSAVVRAALESGYRHIDTAAGYGNEAGTGDGIRCAGFAAGKPRESLWVTTKVRDSQQGYDQTLRAFDAQLESLGLDYVDMYMIHWPTPFNWRSGDTWRAMAQLRSQGLVKSIGVCNFMPEHLDRLYGEVGEYPVINQIELHPTWQQRQTVEYCTRHGIAVQAYSPMARGADLTAGGGIIRKIAKAHHKTEAQVILRWHIENRTVIIPKTTHRARMAENLSLFDFALTPDEHKAIDSLDSPQRAGHDPYTFSYS</sequence>
<feature type="domain" description="NADP-dependent oxidoreductase" evidence="7">
    <location>
        <begin position="29"/>
        <end position="278"/>
    </location>
</feature>
<dbReference type="OrthoDB" id="9804790at2"/>
<dbReference type="PRINTS" id="PR00069">
    <property type="entry name" value="ALDKETRDTASE"/>
</dbReference>
<evidence type="ECO:0000313" key="9">
    <source>
        <dbReference type="Proteomes" id="UP000006415"/>
    </source>
</evidence>
<dbReference type="eggNOG" id="COG0656">
    <property type="taxonomic scope" value="Bacteria"/>
</dbReference>
<dbReference type="InterPro" id="IPR036812">
    <property type="entry name" value="NAD(P)_OxRdtase_dom_sf"/>
</dbReference>
<dbReference type="PROSITE" id="PS00062">
    <property type="entry name" value="ALDOKETO_REDUCTASE_2"/>
    <property type="match status" value="1"/>
</dbReference>
<name>J0D405_9BIFI</name>
<evidence type="ECO:0000256" key="2">
    <source>
        <dbReference type="ARBA" id="ARBA00022857"/>
    </source>
</evidence>
<dbReference type="PANTHER" id="PTHR43827">
    <property type="entry name" value="2,5-DIKETO-D-GLUCONIC ACID REDUCTASE"/>
    <property type="match status" value="1"/>
</dbReference>
<dbReference type="HOGENOM" id="CLU_023205_0_1_11"/>
<feature type="active site" description="Proton donor" evidence="4">
    <location>
        <position position="62"/>
    </location>
</feature>
<keyword evidence="9" id="KW-1185">Reference proteome</keyword>
<proteinExistence type="inferred from homology"/>
<comment type="caution">
    <text evidence="8">The sequence shown here is derived from an EMBL/GenBank/DDBJ whole genome shotgun (WGS) entry which is preliminary data.</text>
</comment>
<dbReference type="PANTHER" id="PTHR43827:SF3">
    <property type="entry name" value="NADP-DEPENDENT OXIDOREDUCTASE DOMAIN-CONTAINING PROTEIN"/>
    <property type="match status" value="1"/>
</dbReference>
<reference evidence="8 9" key="1">
    <citation type="submission" date="2012-01" db="EMBL/GenBank/DDBJ databases">
        <title>The Genome Sequence of Scardovia wiggsiae F0424.</title>
        <authorList>
            <consortium name="The Broad Institute Genome Sequencing Platform"/>
            <person name="Earl A."/>
            <person name="Ward D."/>
            <person name="Feldgarden M."/>
            <person name="Gevers D."/>
            <person name="Izard J."/>
            <person name="Ganesan A."/>
            <person name="Baranova O.V."/>
            <person name="Blanton J.M."/>
            <person name="Tanner A.C."/>
            <person name="Mathney J."/>
            <person name="Dewhirst F.E."/>
            <person name="Young S.K."/>
            <person name="Zeng Q."/>
            <person name="Gargeya S."/>
            <person name="Fitzgerald M."/>
            <person name="Haas B."/>
            <person name="Abouelleil A."/>
            <person name="Alvarado L."/>
            <person name="Arachchi H.M."/>
            <person name="Berlin A."/>
            <person name="Chapman S.B."/>
            <person name="Gearin G."/>
            <person name="Goldberg J."/>
            <person name="Griggs A."/>
            <person name="Gujja S."/>
            <person name="Hansen M."/>
            <person name="Heiman D."/>
            <person name="Howarth C."/>
            <person name="Larimer J."/>
            <person name="Lui A."/>
            <person name="MacDonald P.J.P."/>
            <person name="McCowen C."/>
            <person name="Montmayeur A."/>
            <person name="Murphy C."/>
            <person name="Neiman D."/>
            <person name="Pearson M."/>
            <person name="Priest M."/>
            <person name="Roberts A."/>
            <person name="Saif S."/>
            <person name="Shea T."/>
            <person name="Sisk P."/>
            <person name="Stolte C."/>
            <person name="Sykes S."/>
            <person name="Wortman J."/>
            <person name="Nusbaum C."/>
            <person name="Birren B."/>
        </authorList>
    </citation>
    <scope>NUCLEOTIDE SEQUENCE [LARGE SCALE GENOMIC DNA]</scope>
    <source>
        <strain evidence="8 9">F0424</strain>
    </source>
</reference>
<evidence type="ECO:0000256" key="5">
    <source>
        <dbReference type="PIRSR" id="PIRSR000097-2"/>
    </source>
</evidence>
<dbReference type="Gene3D" id="3.20.20.100">
    <property type="entry name" value="NADP-dependent oxidoreductase domain"/>
    <property type="match status" value="1"/>
</dbReference>
<dbReference type="SUPFAM" id="SSF51430">
    <property type="entry name" value="NAD(P)-linked oxidoreductase"/>
    <property type="match status" value="1"/>
</dbReference>
<gene>
    <name evidence="8" type="ORF">HMPREF9156_01175</name>
</gene>
<feature type="binding site" evidence="5">
    <location>
        <position position="124"/>
    </location>
    <ligand>
        <name>substrate</name>
    </ligand>
</feature>
<accession>J0D405</accession>
<dbReference type="FunFam" id="3.20.20.100:FF:000002">
    <property type="entry name" value="2,5-diketo-D-gluconic acid reductase A"/>
    <property type="match status" value="1"/>
</dbReference>
<dbReference type="InterPro" id="IPR020471">
    <property type="entry name" value="AKR"/>
</dbReference>
<dbReference type="Pfam" id="PF00248">
    <property type="entry name" value="Aldo_ket_red"/>
    <property type="match status" value="1"/>
</dbReference>
<organism evidence="8 9">
    <name type="scientific">Scardovia wiggsiae F0424</name>
    <dbReference type="NCBI Taxonomy" id="857290"/>
    <lineage>
        <taxon>Bacteria</taxon>
        <taxon>Bacillati</taxon>
        <taxon>Actinomycetota</taxon>
        <taxon>Actinomycetes</taxon>
        <taxon>Bifidobacteriales</taxon>
        <taxon>Bifidobacteriaceae</taxon>
        <taxon>Scardovia</taxon>
    </lineage>
</organism>
<dbReference type="STRING" id="857290.HMPREF9156_01175"/>
<dbReference type="PIRSF" id="PIRSF000097">
    <property type="entry name" value="AKR"/>
    <property type="match status" value="1"/>
</dbReference>
<dbReference type="EMBL" id="AGZS01000006">
    <property type="protein sequence ID" value="EJD64680.1"/>
    <property type="molecule type" value="Genomic_DNA"/>
</dbReference>
<protein>
    <recommendedName>
        <fullName evidence="7">NADP-dependent oxidoreductase domain-containing protein</fullName>
    </recommendedName>
</protein>
<evidence type="ECO:0000256" key="3">
    <source>
        <dbReference type="ARBA" id="ARBA00023002"/>
    </source>
</evidence>
<dbReference type="InterPro" id="IPR023210">
    <property type="entry name" value="NADP_OxRdtase_dom"/>
</dbReference>
<dbReference type="RefSeq" id="WP_007148238.1">
    <property type="nucleotide sequence ID" value="NZ_AKCI01000001.1"/>
</dbReference>